<dbReference type="Gene3D" id="2.40.50.90">
    <property type="match status" value="1"/>
</dbReference>
<protein>
    <submittedName>
        <fullName evidence="5">Nuclease homologue</fullName>
    </submittedName>
</protein>
<keyword evidence="6" id="KW-1185">Reference proteome</keyword>
<evidence type="ECO:0000256" key="2">
    <source>
        <dbReference type="ARBA" id="ARBA00022759"/>
    </source>
</evidence>
<dbReference type="GO" id="GO:0004519">
    <property type="term" value="F:endonuclease activity"/>
    <property type="evidence" value="ECO:0007669"/>
    <property type="project" value="UniProtKB-KW"/>
</dbReference>
<dbReference type="PROSITE" id="PS50830">
    <property type="entry name" value="TNASE_3"/>
    <property type="match status" value="1"/>
</dbReference>
<keyword evidence="2" id="KW-0255">Endonuclease</keyword>
<evidence type="ECO:0000256" key="1">
    <source>
        <dbReference type="ARBA" id="ARBA00022722"/>
    </source>
</evidence>
<dbReference type="PANTHER" id="PTHR12302:SF3">
    <property type="entry name" value="SERINE_THREONINE-PROTEIN KINASE 31"/>
    <property type="match status" value="1"/>
</dbReference>
<evidence type="ECO:0000256" key="3">
    <source>
        <dbReference type="ARBA" id="ARBA00022801"/>
    </source>
</evidence>
<dbReference type="PROSITE" id="PS01284">
    <property type="entry name" value="TNASE_2"/>
    <property type="match status" value="1"/>
</dbReference>
<dbReference type="AlphaFoldDB" id="A0A1I4TZK2"/>
<evidence type="ECO:0000313" key="5">
    <source>
        <dbReference type="EMBL" id="SFM82049.1"/>
    </source>
</evidence>
<sequence length="111" mass="13011">MRLAEIDTPESAQPYGSRAKQELSRLVFGKTVSVKVHDTDRYGRKVGRVYTDDTDVNAEMVRLGAAWVYRKYASDQRLYTLEKRARQNRAGLWNLPEAQQVPPWEWRKARR</sequence>
<evidence type="ECO:0000313" key="6">
    <source>
        <dbReference type="Proteomes" id="UP000183287"/>
    </source>
</evidence>
<evidence type="ECO:0000259" key="4">
    <source>
        <dbReference type="PROSITE" id="PS50830"/>
    </source>
</evidence>
<dbReference type="InterPro" id="IPR002071">
    <property type="entry name" value="Thermonucl_AS"/>
</dbReference>
<name>A0A1I4TZK2_9PROT</name>
<dbReference type="EMBL" id="FOUB01000057">
    <property type="protein sequence ID" value="SFM82049.1"/>
    <property type="molecule type" value="Genomic_DNA"/>
</dbReference>
<dbReference type="InterPro" id="IPR035437">
    <property type="entry name" value="SNase_OB-fold_sf"/>
</dbReference>
<accession>A0A1I4TZK2</accession>
<dbReference type="SMART" id="SM00318">
    <property type="entry name" value="SNc"/>
    <property type="match status" value="1"/>
</dbReference>
<dbReference type="RefSeq" id="WP_218152122.1">
    <property type="nucleotide sequence ID" value="NZ_FOUB01000057.1"/>
</dbReference>
<keyword evidence="3" id="KW-0378">Hydrolase</keyword>
<dbReference type="SUPFAM" id="SSF50199">
    <property type="entry name" value="Staphylococcal nuclease"/>
    <property type="match status" value="1"/>
</dbReference>
<dbReference type="Pfam" id="PF00565">
    <property type="entry name" value="SNase"/>
    <property type="match status" value="1"/>
</dbReference>
<proteinExistence type="predicted"/>
<dbReference type="GO" id="GO:0003676">
    <property type="term" value="F:nucleic acid binding"/>
    <property type="evidence" value="ECO:0007669"/>
    <property type="project" value="InterPro"/>
</dbReference>
<gene>
    <name evidence="5" type="ORF">SAMN05421863_10572</name>
</gene>
<organism evidence="5 6">
    <name type="scientific">Nitrosomonas communis</name>
    <dbReference type="NCBI Taxonomy" id="44574"/>
    <lineage>
        <taxon>Bacteria</taxon>
        <taxon>Pseudomonadati</taxon>
        <taxon>Pseudomonadota</taxon>
        <taxon>Betaproteobacteria</taxon>
        <taxon>Nitrosomonadales</taxon>
        <taxon>Nitrosomonadaceae</taxon>
        <taxon>Nitrosomonas</taxon>
    </lineage>
</organism>
<reference evidence="6" key="1">
    <citation type="submission" date="2016-10" db="EMBL/GenBank/DDBJ databases">
        <authorList>
            <person name="Varghese N."/>
            <person name="Submissions S."/>
        </authorList>
    </citation>
    <scope>NUCLEOTIDE SEQUENCE [LARGE SCALE GENOMIC DNA]</scope>
    <source>
        <strain evidence="6">Nm44</strain>
    </source>
</reference>
<dbReference type="InterPro" id="IPR016071">
    <property type="entry name" value="Staphylococal_nuclease_OB-fold"/>
</dbReference>
<dbReference type="PANTHER" id="PTHR12302">
    <property type="entry name" value="EBNA2 BINDING PROTEIN P100"/>
    <property type="match status" value="1"/>
</dbReference>
<feature type="domain" description="TNase-like" evidence="4">
    <location>
        <begin position="1"/>
        <end position="95"/>
    </location>
</feature>
<dbReference type="GO" id="GO:0016787">
    <property type="term" value="F:hydrolase activity"/>
    <property type="evidence" value="ECO:0007669"/>
    <property type="project" value="UniProtKB-KW"/>
</dbReference>
<dbReference type="Proteomes" id="UP000183287">
    <property type="component" value="Unassembled WGS sequence"/>
</dbReference>
<keyword evidence="1" id="KW-0540">Nuclease</keyword>